<organism evidence="3 4">
    <name type="scientific">Desmophyllum pertusum</name>
    <dbReference type="NCBI Taxonomy" id="174260"/>
    <lineage>
        <taxon>Eukaryota</taxon>
        <taxon>Metazoa</taxon>
        <taxon>Cnidaria</taxon>
        <taxon>Anthozoa</taxon>
        <taxon>Hexacorallia</taxon>
        <taxon>Scleractinia</taxon>
        <taxon>Caryophylliina</taxon>
        <taxon>Caryophylliidae</taxon>
        <taxon>Desmophyllum</taxon>
    </lineage>
</organism>
<feature type="domain" description="TRADD-like N-terminal" evidence="2">
    <location>
        <begin position="140"/>
        <end position="196"/>
    </location>
</feature>
<feature type="non-terminal residue" evidence="3">
    <location>
        <position position="378"/>
    </location>
</feature>
<accession>A0A9X0D5V3</accession>
<keyword evidence="1" id="KW-0175">Coiled coil</keyword>
<evidence type="ECO:0000256" key="1">
    <source>
        <dbReference type="SAM" id="Coils"/>
    </source>
</evidence>
<dbReference type="Pfam" id="PF20694">
    <property type="entry name" value="TRADD-like_N"/>
    <property type="match status" value="1"/>
</dbReference>
<gene>
    <name evidence="3" type="ORF">OS493_037459</name>
</gene>
<dbReference type="Proteomes" id="UP001163046">
    <property type="component" value="Unassembled WGS sequence"/>
</dbReference>
<evidence type="ECO:0000259" key="2">
    <source>
        <dbReference type="Pfam" id="PF20694"/>
    </source>
</evidence>
<keyword evidence="4" id="KW-1185">Reference proteome</keyword>
<name>A0A9X0D5V3_9CNID</name>
<feature type="coiled-coil region" evidence="1">
    <location>
        <begin position="251"/>
        <end position="358"/>
    </location>
</feature>
<dbReference type="EMBL" id="MU825467">
    <property type="protein sequence ID" value="KAJ7388467.1"/>
    <property type="molecule type" value="Genomic_DNA"/>
</dbReference>
<evidence type="ECO:0000313" key="3">
    <source>
        <dbReference type="EMBL" id="KAJ7388467.1"/>
    </source>
</evidence>
<dbReference type="AlphaFoldDB" id="A0A9X0D5V3"/>
<dbReference type="OrthoDB" id="5985362at2759"/>
<evidence type="ECO:0000313" key="4">
    <source>
        <dbReference type="Proteomes" id="UP001163046"/>
    </source>
</evidence>
<proteinExistence type="predicted"/>
<protein>
    <recommendedName>
        <fullName evidence="2">TRADD-like N-terminal domain-containing protein</fullName>
    </recommendedName>
</protein>
<sequence>MKFRTPSADGILASLIPILSPPKPPGADARLGLRITCEAISEPGVRGGGSEVVAASQEPQGLQGRFLASQEPQAGEFQSATVPITCTSCQHQPSAPGGFGGDNIGINEANIPSAEGVLNFIALKYFKIVDPSKREERNDFLEYLKEVRQVLYVDAQTGSLIITVECSSLEILEGLWNDYCTGHLNEMAQKFLVTEDILKEFGLIEVKLTTTILEEEYIACRGYFLQHSAWDVLPINEIGLHSPRTPTRERLEEMSSDNQRLQLSIEQKNGKIRSLEYKVLELEESLGSSHLLQQNIKQKDEKVTSLNQVIQEREEKLAELENRLEDAQARNHKLTHSLKIKEDKITTLEESVETLDDLVSETDKLNLLKDEKIKALEN</sequence>
<dbReference type="InterPro" id="IPR049341">
    <property type="entry name" value="TRADD-like_N"/>
</dbReference>
<reference evidence="3" key="1">
    <citation type="submission" date="2023-01" db="EMBL/GenBank/DDBJ databases">
        <title>Genome assembly of the deep-sea coral Lophelia pertusa.</title>
        <authorList>
            <person name="Herrera S."/>
            <person name="Cordes E."/>
        </authorList>
    </citation>
    <scope>NUCLEOTIDE SEQUENCE</scope>
    <source>
        <strain evidence="3">USNM1676648</strain>
        <tissue evidence="3">Polyp</tissue>
    </source>
</reference>
<comment type="caution">
    <text evidence="3">The sequence shown here is derived from an EMBL/GenBank/DDBJ whole genome shotgun (WGS) entry which is preliminary data.</text>
</comment>